<name>A0A1W1VRT9_9FIRM</name>
<protein>
    <submittedName>
        <fullName evidence="1">Uncharacterized protein</fullName>
    </submittedName>
</protein>
<gene>
    <name evidence="1" type="ORF">SAMN00808754_1325</name>
</gene>
<proteinExistence type="predicted"/>
<keyword evidence="2" id="KW-1185">Reference proteome</keyword>
<evidence type="ECO:0000313" key="1">
    <source>
        <dbReference type="EMBL" id="SMB95811.1"/>
    </source>
</evidence>
<dbReference type="EMBL" id="LT838272">
    <property type="protein sequence ID" value="SMB95811.1"/>
    <property type="molecule type" value="Genomic_DNA"/>
</dbReference>
<organism evidence="1 2">
    <name type="scientific">Thermanaeromonas toyohensis ToBE</name>
    <dbReference type="NCBI Taxonomy" id="698762"/>
    <lineage>
        <taxon>Bacteria</taxon>
        <taxon>Bacillati</taxon>
        <taxon>Bacillota</taxon>
        <taxon>Clostridia</taxon>
        <taxon>Neomoorellales</taxon>
        <taxon>Neomoorellaceae</taxon>
        <taxon>Thermanaeromonas</taxon>
    </lineage>
</organism>
<sequence>MGRARGRPVLLPGEACRISQVELVTRAGRHG</sequence>
<dbReference type="Proteomes" id="UP000192569">
    <property type="component" value="Chromosome I"/>
</dbReference>
<evidence type="ECO:0000313" key="2">
    <source>
        <dbReference type="Proteomes" id="UP000192569"/>
    </source>
</evidence>
<dbReference type="AlphaFoldDB" id="A0A1W1VRT9"/>
<accession>A0A1W1VRT9</accession>
<reference evidence="1 2" key="1">
    <citation type="submission" date="2017-04" db="EMBL/GenBank/DDBJ databases">
        <authorList>
            <person name="Afonso C.L."/>
            <person name="Miller P.J."/>
            <person name="Scott M.A."/>
            <person name="Spackman E."/>
            <person name="Goraichik I."/>
            <person name="Dimitrov K.M."/>
            <person name="Suarez D.L."/>
            <person name="Swayne D.E."/>
        </authorList>
    </citation>
    <scope>NUCLEOTIDE SEQUENCE [LARGE SCALE GENOMIC DNA]</scope>
    <source>
        <strain evidence="1 2">ToBE</strain>
    </source>
</reference>